<comment type="similarity">
    <text evidence="1 2">Belongs to the DSS1/SEM1 family.</text>
</comment>
<keyword evidence="2" id="KW-0539">Nucleus</keyword>
<evidence type="ECO:0000313" key="5">
    <source>
        <dbReference type="Proteomes" id="UP000076842"/>
    </source>
</evidence>
<dbReference type="PANTHER" id="PTHR16771:SF0">
    <property type="entry name" value="26S PROTEASOME COMPLEX SUBUNIT SEM1"/>
    <property type="match status" value="1"/>
</dbReference>
<dbReference type="AlphaFoldDB" id="A0A165DJG6"/>
<dbReference type="PANTHER" id="PTHR16771">
    <property type="entry name" value="26 PROTEASOME COMPLEX SUBUNIT DSS1"/>
    <property type="match status" value="1"/>
</dbReference>
<accession>A0A165DJG6</accession>
<evidence type="ECO:0000313" key="4">
    <source>
        <dbReference type="EMBL" id="KZT52942.1"/>
    </source>
</evidence>
<dbReference type="Pfam" id="PF05160">
    <property type="entry name" value="DSS1_SEM1"/>
    <property type="match status" value="1"/>
</dbReference>
<comment type="subcellular location">
    <subcellularLocation>
        <location evidence="2">Nucleus</location>
    </subcellularLocation>
</comment>
<evidence type="ECO:0000256" key="2">
    <source>
        <dbReference type="RuleBase" id="RU369057"/>
    </source>
</evidence>
<protein>
    <recommendedName>
        <fullName evidence="2">26S proteasome complex subunit SEM1</fullName>
    </recommendedName>
</protein>
<keyword evidence="2" id="KW-0647">Proteasome</keyword>
<dbReference type="InterPro" id="IPR007834">
    <property type="entry name" value="DSS1_SEM1"/>
</dbReference>
<keyword evidence="5" id="KW-1185">Reference proteome</keyword>
<feature type="compositionally biased region" description="Low complexity" evidence="3">
    <location>
        <begin position="1"/>
        <end position="17"/>
    </location>
</feature>
<dbReference type="GO" id="GO:0008541">
    <property type="term" value="C:proteasome regulatory particle, lid subcomplex"/>
    <property type="evidence" value="ECO:0007669"/>
    <property type="project" value="UniProtKB-UniRule"/>
</dbReference>
<proteinExistence type="inferred from homology"/>
<evidence type="ECO:0000256" key="3">
    <source>
        <dbReference type="SAM" id="MobiDB-lite"/>
    </source>
</evidence>
<feature type="compositionally biased region" description="Acidic residues" evidence="3">
    <location>
        <begin position="33"/>
        <end position="52"/>
    </location>
</feature>
<dbReference type="SMART" id="SM01385">
    <property type="entry name" value="DSS1_SEM1"/>
    <property type="match status" value="1"/>
</dbReference>
<name>A0A165DJG6_9BASI</name>
<comment type="function">
    <text evidence="2">Component of the 26S proteasome, a multiprotein complex involved in the ATP-dependent degradation of ubiquitinated proteins.</text>
</comment>
<organism evidence="4 5">
    <name type="scientific">Calocera cornea HHB12733</name>
    <dbReference type="NCBI Taxonomy" id="1353952"/>
    <lineage>
        <taxon>Eukaryota</taxon>
        <taxon>Fungi</taxon>
        <taxon>Dikarya</taxon>
        <taxon>Basidiomycota</taxon>
        <taxon>Agaricomycotina</taxon>
        <taxon>Dacrymycetes</taxon>
        <taxon>Dacrymycetales</taxon>
        <taxon>Dacrymycetaceae</taxon>
        <taxon>Calocera</taxon>
    </lineage>
</organism>
<dbReference type="GO" id="GO:0000724">
    <property type="term" value="P:double-strand break repair via homologous recombination"/>
    <property type="evidence" value="ECO:0007669"/>
    <property type="project" value="TreeGrafter"/>
</dbReference>
<dbReference type="GO" id="GO:0043248">
    <property type="term" value="P:proteasome assembly"/>
    <property type="evidence" value="ECO:0007669"/>
    <property type="project" value="UniProtKB-UniRule"/>
</dbReference>
<dbReference type="EMBL" id="KV424051">
    <property type="protein sequence ID" value="KZT52942.1"/>
    <property type="molecule type" value="Genomic_DNA"/>
</dbReference>
<evidence type="ECO:0000256" key="1">
    <source>
        <dbReference type="ARBA" id="ARBA00034491"/>
    </source>
</evidence>
<dbReference type="STRING" id="1353952.A0A165DJG6"/>
<gene>
    <name evidence="4" type="ORF">CALCODRAFT_69079</name>
</gene>
<dbReference type="GO" id="GO:0005634">
    <property type="term" value="C:nucleus"/>
    <property type="evidence" value="ECO:0007669"/>
    <property type="project" value="UniProtKB-SubCell"/>
</dbReference>
<reference evidence="4 5" key="1">
    <citation type="journal article" date="2016" name="Mol. Biol. Evol.">
        <title>Comparative Genomics of Early-Diverging Mushroom-Forming Fungi Provides Insights into the Origins of Lignocellulose Decay Capabilities.</title>
        <authorList>
            <person name="Nagy L.G."/>
            <person name="Riley R."/>
            <person name="Tritt A."/>
            <person name="Adam C."/>
            <person name="Daum C."/>
            <person name="Floudas D."/>
            <person name="Sun H."/>
            <person name="Yadav J.S."/>
            <person name="Pangilinan J."/>
            <person name="Larsson K.H."/>
            <person name="Matsuura K."/>
            <person name="Barry K."/>
            <person name="Labutti K."/>
            <person name="Kuo R."/>
            <person name="Ohm R.A."/>
            <person name="Bhattacharya S.S."/>
            <person name="Shirouzu T."/>
            <person name="Yoshinaga Y."/>
            <person name="Martin F.M."/>
            <person name="Grigoriev I.V."/>
            <person name="Hibbett D.S."/>
        </authorList>
    </citation>
    <scope>NUCLEOTIDE SEQUENCE [LARGE SCALE GENOMIC DNA]</scope>
    <source>
        <strain evidence="4 5">HHB12733</strain>
    </source>
</reference>
<dbReference type="FunCoup" id="A0A165DJG6">
    <property type="interactions" value="68"/>
</dbReference>
<dbReference type="Proteomes" id="UP000076842">
    <property type="component" value="Unassembled WGS sequence"/>
</dbReference>
<dbReference type="InParanoid" id="A0A165DJG6"/>
<dbReference type="GO" id="GO:0006406">
    <property type="term" value="P:mRNA export from nucleus"/>
    <property type="evidence" value="ECO:0007669"/>
    <property type="project" value="UniProtKB-UniRule"/>
</dbReference>
<feature type="region of interest" description="Disordered" evidence="3">
    <location>
        <begin position="1"/>
        <end position="83"/>
    </location>
</feature>
<sequence>MSSTTPAKNAAPAATTEKPAEEKKEPLPQLGALEEDDEFEEFETQDWEDAETDLSFLKTDPGAPTASGQPASDSLWEENWDDDDVDEDFSKLLRAEIEKTAAQGEDTTMSH</sequence>